<evidence type="ECO:0000313" key="2">
    <source>
        <dbReference type="Proteomes" id="UP000217257"/>
    </source>
</evidence>
<proteinExistence type="predicted"/>
<dbReference type="AlphaFoldDB" id="A0A250J1W6"/>
<dbReference type="RefSeq" id="WP_095985708.1">
    <property type="nucleotide sequence ID" value="NZ_CP022098.1"/>
</dbReference>
<organism evidence="1 2">
    <name type="scientific">Cystobacter fuscus</name>
    <dbReference type="NCBI Taxonomy" id="43"/>
    <lineage>
        <taxon>Bacteria</taxon>
        <taxon>Pseudomonadati</taxon>
        <taxon>Myxococcota</taxon>
        <taxon>Myxococcia</taxon>
        <taxon>Myxococcales</taxon>
        <taxon>Cystobacterineae</taxon>
        <taxon>Archangiaceae</taxon>
        <taxon>Cystobacter</taxon>
    </lineage>
</organism>
<evidence type="ECO:0008006" key="3">
    <source>
        <dbReference type="Google" id="ProtNLM"/>
    </source>
</evidence>
<accession>A0A250J1W6</accession>
<dbReference type="KEGG" id="cfus:CYFUS_002803"/>
<gene>
    <name evidence="1" type="ORF">CYFUS_002803</name>
</gene>
<sequence>MTLSRGQVLGVVLALLAAGVVLALWPQQEPGVKDAITRRVLQMSDAAERKDMADLMDGVAESFRSEQGWDKQQLKGVLLGQVLRGQWVRVFVKDLHVTEVSPSQGDVQVKLIFGRSEADTLESLARDSVLSAYLIEARFDKQADGEWRVVGAKHRSLSPGELF</sequence>
<dbReference type="EMBL" id="CP022098">
    <property type="protein sequence ID" value="ATB37381.1"/>
    <property type="molecule type" value="Genomic_DNA"/>
</dbReference>
<dbReference type="Proteomes" id="UP000217257">
    <property type="component" value="Chromosome"/>
</dbReference>
<evidence type="ECO:0000313" key="1">
    <source>
        <dbReference type="EMBL" id="ATB37381.1"/>
    </source>
</evidence>
<name>A0A250J1W6_9BACT</name>
<protein>
    <recommendedName>
        <fullName evidence="3">Mce-associated membrane protein</fullName>
    </recommendedName>
</protein>
<reference evidence="1 2" key="1">
    <citation type="submission" date="2017-06" db="EMBL/GenBank/DDBJ databases">
        <title>Sequencing and comparative analysis of myxobacterial genomes.</title>
        <authorList>
            <person name="Rupp O."/>
            <person name="Goesmann A."/>
            <person name="Sogaard-Andersen L."/>
        </authorList>
    </citation>
    <scope>NUCLEOTIDE SEQUENCE [LARGE SCALE GENOMIC DNA]</scope>
    <source>
        <strain evidence="1 2">DSM 52655</strain>
    </source>
</reference>